<feature type="signal peptide" evidence="2">
    <location>
        <begin position="1"/>
        <end position="15"/>
    </location>
</feature>
<dbReference type="PRINTS" id="PR00480">
    <property type="entry name" value="ASTACIN"/>
</dbReference>
<dbReference type="EMBL" id="JAKJXO020000027">
    <property type="protein sequence ID" value="KAL1591421.1"/>
    <property type="molecule type" value="Genomic_DNA"/>
</dbReference>
<evidence type="ECO:0000313" key="4">
    <source>
        <dbReference type="EMBL" id="KAL1591421.1"/>
    </source>
</evidence>
<dbReference type="InterPro" id="IPR024079">
    <property type="entry name" value="MetalloPept_cat_dom_sf"/>
</dbReference>
<comment type="cofactor">
    <cofactor evidence="1">
        <name>Zn(2+)</name>
        <dbReference type="ChEBI" id="CHEBI:29105"/>
    </cofactor>
    <text evidence="1">Binds 1 zinc ion per subunit.</text>
</comment>
<dbReference type="InterPro" id="IPR001506">
    <property type="entry name" value="Peptidase_M12A"/>
</dbReference>
<keyword evidence="1" id="KW-0482">Metalloprotease</keyword>
<feature type="chain" id="PRO_5045398849" description="Metalloendopeptidase" evidence="2">
    <location>
        <begin position="16"/>
        <end position="373"/>
    </location>
</feature>
<keyword evidence="1" id="KW-0645">Protease</keyword>
<dbReference type="PANTHER" id="PTHR10127:SF850">
    <property type="entry name" value="METALLOENDOPEPTIDASE"/>
    <property type="match status" value="1"/>
</dbReference>
<keyword evidence="1" id="KW-0479">Metal-binding</keyword>
<name>A0ABR3QH11_9PLEO</name>
<evidence type="ECO:0000259" key="3">
    <source>
        <dbReference type="Pfam" id="PF01400"/>
    </source>
</evidence>
<organism evidence="4 5">
    <name type="scientific">Paraconiothyrium brasiliense</name>
    <dbReference type="NCBI Taxonomy" id="300254"/>
    <lineage>
        <taxon>Eukaryota</taxon>
        <taxon>Fungi</taxon>
        <taxon>Dikarya</taxon>
        <taxon>Ascomycota</taxon>
        <taxon>Pezizomycotina</taxon>
        <taxon>Dothideomycetes</taxon>
        <taxon>Pleosporomycetidae</taxon>
        <taxon>Pleosporales</taxon>
        <taxon>Massarineae</taxon>
        <taxon>Didymosphaeriaceae</taxon>
        <taxon>Paraconiothyrium</taxon>
    </lineage>
</organism>
<dbReference type="SUPFAM" id="SSF55486">
    <property type="entry name" value="Metalloproteases ('zincins'), catalytic domain"/>
    <property type="match status" value="1"/>
</dbReference>
<keyword evidence="2" id="KW-0732">Signal</keyword>
<evidence type="ECO:0000256" key="1">
    <source>
        <dbReference type="RuleBase" id="RU361183"/>
    </source>
</evidence>
<comment type="caution">
    <text evidence="4">The sequence shown here is derived from an EMBL/GenBank/DDBJ whole genome shotgun (WGS) entry which is preliminary data.</text>
</comment>
<reference evidence="4 5" key="1">
    <citation type="submission" date="2024-02" db="EMBL/GenBank/DDBJ databases">
        <title>De novo assembly and annotation of 12 fungi associated with fruit tree decline syndrome in Ontario, Canada.</title>
        <authorList>
            <person name="Sulman M."/>
            <person name="Ellouze W."/>
            <person name="Ilyukhin E."/>
        </authorList>
    </citation>
    <scope>NUCLEOTIDE SEQUENCE [LARGE SCALE GENOMIC DNA]</scope>
    <source>
        <strain evidence="4 5">M42-189</strain>
    </source>
</reference>
<accession>A0ABR3QH11</accession>
<dbReference type="Gene3D" id="3.40.390.10">
    <property type="entry name" value="Collagenase (Catalytic Domain)"/>
    <property type="match status" value="1"/>
</dbReference>
<feature type="domain" description="Peptidase M12A" evidence="3">
    <location>
        <begin position="197"/>
        <end position="231"/>
    </location>
</feature>
<dbReference type="PANTHER" id="PTHR10127">
    <property type="entry name" value="DISCOIDIN, CUB, EGF, LAMININ , AND ZINC METALLOPROTEASE DOMAIN CONTAINING"/>
    <property type="match status" value="1"/>
</dbReference>
<gene>
    <name evidence="4" type="ORF">SLS60_012034</name>
</gene>
<sequence>MIFLSLLLLTFLAAASVFDSRSPPFCGNPFPLTSKNLDVFESLINGSLNADQGSADLLNMQSYGGPREWPRNDQNKVVIKYCFETKDARKQVGRPFPLYGIGEWMRALGGEASSATMHGLVFEETLDANGQPLVCIDPATKEWNREIDYNTVRIRWSDDKHFGASATTGFVGFVSGDPPIPGIHMITFGELYDYPAMVHELGHILGMAHEHQRKDRDAWVAYRCHNVKDFYTIFKKFKAGNPDATWSDLCDNIANALVMDFAGSNFVRQYSAGDPRGREGRTLTWEVADYGEPYDPASIMHYSSDAFREGGLWCHHDKTDGCTLVINVPGHEKEYIPEIFHPSQKDIQWVRKTYPWMDPPNRLENTRMNGTVS</sequence>
<evidence type="ECO:0000256" key="2">
    <source>
        <dbReference type="SAM" id="SignalP"/>
    </source>
</evidence>
<keyword evidence="1" id="KW-0378">Hydrolase</keyword>
<dbReference type="Pfam" id="PF01400">
    <property type="entry name" value="Astacin"/>
    <property type="match status" value="1"/>
</dbReference>
<dbReference type="EC" id="3.4.24.-" evidence="1"/>
<keyword evidence="5" id="KW-1185">Reference proteome</keyword>
<proteinExistence type="predicted"/>
<keyword evidence="1" id="KW-0862">Zinc</keyword>
<dbReference type="Proteomes" id="UP001521785">
    <property type="component" value="Unassembled WGS sequence"/>
</dbReference>
<evidence type="ECO:0000313" key="5">
    <source>
        <dbReference type="Proteomes" id="UP001521785"/>
    </source>
</evidence>
<protein>
    <recommendedName>
        <fullName evidence="1">Metalloendopeptidase</fullName>
        <ecNumber evidence="1">3.4.24.-</ecNumber>
    </recommendedName>
</protein>